<evidence type="ECO:0000313" key="2">
    <source>
        <dbReference type="Proteomes" id="UP000054911"/>
    </source>
</evidence>
<reference evidence="1" key="1">
    <citation type="submission" date="2016-01" db="EMBL/GenBank/DDBJ databases">
        <authorList>
            <person name="Peeters C."/>
        </authorList>
    </citation>
    <scope>NUCLEOTIDE SEQUENCE [LARGE SCALE GENOMIC DNA]</scope>
    <source>
        <strain evidence="1">LMG 29323</strain>
    </source>
</reference>
<dbReference type="AlphaFoldDB" id="A0A158DWP7"/>
<dbReference type="RefSeq" id="WP_143328222.1">
    <property type="nucleotide sequence ID" value="NZ_FCOE02000050.1"/>
</dbReference>
<accession>A0A158DWP7</accession>
<evidence type="ECO:0000313" key="1">
    <source>
        <dbReference type="EMBL" id="SAK98626.1"/>
    </source>
</evidence>
<dbReference type="EMBL" id="FCOE02000050">
    <property type="protein sequence ID" value="SAK98626.1"/>
    <property type="molecule type" value="Genomic_DNA"/>
</dbReference>
<gene>
    <name evidence="1" type="ORF">AWB80_07561</name>
</gene>
<dbReference type="OrthoDB" id="7375681at2"/>
<dbReference type="STRING" id="1777141.AWB80_07561"/>
<dbReference type="InterPro" id="IPR056958">
    <property type="entry name" value="Phage_tail_tube_init_put"/>
</dbReference>
<protein>
    <submittedName>
        <fullName evidence="1">Uncharacterized protein</fullName>
    </submittedName>
</protein>
<comment type="caution">
    <text evidence="1">The sequence shown here is derived from an EMBL/GenBank/DDBJ whole genome shotgun (WGS) entry which is preliminary data.</text>
</comment>
<dbReference type="Proteomes" id="UP000054911">
    <property type="component" value="Unassembled WGS sequence"/>
</dbReference>
<proteinExistence type="predicted"/>
<organism evidence="1 2">
    <name type="scientific">Caballeronia pedi</name>
    <dbReference type="NCBI Taxonomy" id="1777141"/>
    <lineage>
        <taxon>Bacteria</taxon>
        <taxon>Pseudomonadati</taxon>
        <taxon>Pseudomonadota</taxon>
        <taxon>Betaproteobacteria</taxon>
        <taxon>Burkholderiales</taxon>
        <taxon>Burkholderiaceae</taxon>
        <taxon>Caballeronia</taxon>
    </lineage>
</organism>
<dbReference type="Pfam" id="PF23980">
    <property type="entry name" value="Phage_tail_tube_init"/>
    <property type="match status" value="1"/>
</dbReference>
<keyword evidence="2" id="KW-1185">Reference proteome</keyword>
<name>A0A158DWP7_9BURK</name>
<sequence length="383" mass="39887">MALFDATPSSQKPDACPISFALFDFNASSKPKVITLWVRPEDLTRTDPSRVTVQQTFGGAFADNFGKGVAKINISGNTGWAADTTGADGVQRFIDLKTLIFDGWHQAKANAYKSGKDPSKVQLAFVDTLNQFTSSVIPGEVTLRRSRSRPLLLQYQIPMTVTSDLLGAYVTPSSSSGASSTAAGLSSILQSIADIGSFANGISSWINSTILAPIKGFLKTTQAIFSTVTTAIKSVTGIATSLMNVAKTVAQAGANLVRTAIAIISMPATIKAMFMGIASAFTNIFCVLKNAVNTTPMYQDYSAIYGSSNCSSTSGGRPLSAYASTNTFAAVAPLPVSTGVNVNASAQTSLNALAKTDPVLSPMSSSTLASHLNTINSGLTVSA</sequence>